<comment type="similarity">
    <text evidence="1">Belongs to the universal stress protein A family.</text>
</comment>
<protein>
    <submittedName>
        <fullName evidence="4">Universal stress protein</fullName>
    </submittedName>
</protein>
<accession>A0A975TXW2</accession>
<evidence type="ECO:0000313" key="4">
    <source>
        <dbReference type="EMBL" id="QXL89415.1"/>
    </source>
</evidence>
<dbReference type="PANTHER" id="PTHR46268:SF6">
    <property type="entry name" value="UNIVERSAL STRESS PROTEIN UP12"/>
    <property type="match status" value="1"/>
</dbReference>
<reference evidence="4 5" key="1">
    <citation type="submission" date="2021-07" db="EMBL/GenBank/DDBJ databases">
        <title>Karlodiniumbacter phycospheric gen. nov., sp. nov., a phycosphere bacterium isolated from karlodinium veneficum.</title>
        <authorList>
            <person name="Peng Y."/>
            <person name="Jiang L."/>
            <person name="Lee J."/>
        </authorList>
    </citation>
    <scope>NUCLEOTIDE SEQUENCE</scope>
    <source>
        <strain evidence="4 5">N5</strain>
    </source>
</reference>
<dbReference type="EMBL" id="JAIMBW010000001">
    <property type="protein sequence ID" value="MBY4892680.1"/>
    <property type="molecule type" value="Genomic_DNA"/>
</dbReference>
<evidence type="ECO:0000313" key="5">
    <source>
        <dbReference type="Proteomes" id="UP000693972"/>
    </source>
</evidence>
<dbReference type="RefSeq" id="WP_068355279.1">
    <property type="nucleotide sequence ID" value="NZ_JAIMBW010000001.1"/>
</dbReference>
<keyword evidence="5" id="KW-1185">Reference proteome</keyword>
<dbReference type="Gene3D" id="3.40.50.620">
    <property type="entry name" value="HUPs"/>
    <property type="match status" value="1"/>
</dbReference>
<gene>
    <name evidence="3" type="ORF">KUL25_07875</name>
    <name evidence="4" type="ORF">KUL25_07880</name>
</gene>
<evidence type="ECO:0000256" key="1">
    <source>
        <dbReference type="ARBA" id="ARBA00008791"/>
    </source>
</evidence>
<evidence type="ECO:0000313" key="3">
    <source>
        <dbReference type="EMBL" id="MBY4892680.1"/>
    </source>
</evidence>
<dbReference type="PANTHER" id="PTHR46268">
    <property type="entry name" value="STRESS RESPONSE PROTEIN NHAX"/>
    <property type="match status" value="1"/>
</dbReference>
<dbReference type="Pfam" id="PF00582">
    <property type="entry name" value="Usp"/>
    <property type="match status" value="1"/>
</dbReference>
<dbReference type="InterPro" id="IPR014729">
    <property type="entry name" value="Rossmann-like_a/b/a_fold"/>
</dbReference>
<feature type="domain" description="UspA" evidence="2">
    <location>
        <begin position="1"/>
        <end position="144"/>
    </location>
</feature>
<dbReference type="InterPro" id="IPR006015">
    <property type="entry name" value="Universal_stress_UspA"/>
</dbReference>
<dbReference type="EMBL" id="CP078073">
    <property type="protein sequence ID" value="QXL89415.1"/>
    <property type="molecule type" value="Genomic_DNA"/>
</dbReference>
<dbReference type="AlphaFoldDB" id="A0A975TXW2"/>
<evidence type="ECO:0000259" key="2">
    <source>
        <dbReference type="Pfam" id="PF00582"/>
    </source>
</evidence>
<dbReference type="InterPro" id="IPR006016">
    <property type="entry name" value="UspA"/>
</dbReference>
<proteinExistence type="inferred from homology"/>
<dbReference type="Proteomes" id="UP000693972">
    <property type="component" value="Unassembled WGS sequence"/>
</dbReference>
<dbReference type="CDD" id="cd00293">
    <property type="entry name" value="USP-like"/>
    <property type="match status" value="1"/>
</dbReference>
<sequence length="144" mass="14813">MFKSILVAIDGSEASQHALATACNLAKAFDSELHLVHSPQVETTAVAVGYSVVDVPVTPAQIAEAGKTVMEEAVAMATKLGVTPTEETIGSGEPADDILQSATLHDVDLIVMGRRGLGSVASLFLGSVSQKVSRSAVSSVLTVH</sequence>
<dbReference type="SUPFAM" id="SSF52402">
    <property type="entry name" value="Adenine nucleotide alpha hydrolases-like"/>
    <property type="match status" value="1"/>
</dbReference>
<name>A0A975TXW2_9RHOB</name>
<organism evidence="4">
    <name type="scientific">Gymnodinialimonas phycosphaerae</name>
    <dbReference type="NCBI Taxonomy" id="2841589"/>
    <lineage>
        <taxon>Bacteria</taxon>
        <taxon>Pseudomonadati</taxon>
        <taxon>Pseudomonadota</taxon>
        <taxon>Alphaproteobacteria</taxon>
        <taxon>Rhodobacterales</taxon>
        <taxon>Paracoccaceae</taxon>
        <taxon>Gymnodinialimonas</taxon>
    </lineage>
</organism>
<dbReference type="PRINTS" id="PR01438">
    <property type="entry name" value="UNVRSLSTRESS"/>
</dbReference>